<sequence length="253" mass="27493">MIKVPPATCIKSSGSSTLRLLGGLFEAKIVASNKPVDQSGNRRRDRCAPRNFYGRQGVLVADPPQADWQAQTPPGLGKSRAKTVWCARQRCLNPTRKLRHVIQLLEFTHPTTPASFLVRNPVPEFANEALSGTAVFDSVPRAAVVSGRLGPPPLLRPVLRCVFGVVMTESPNSFLTVEFPAKSFRSGALGSRLTSHRSWDWEAAEDALVQLSSWDGFGPDASVVCVLFHPLANEQCSADGPIGPWVDRDPPLC</sequence>
<keyword evidence="2" id="KW-1185">Reference proteome</keyword>
<reference evidence="1 2" key="1">
    <citation type="submission" date="2024-05" db="EMBL/GenBank/DDBJ databases">
        <title>Culex pipiens pipiens assembly and annotation.</title>
        <authorList>
            <person name="Alout H."/>
            <person name="Durand T."/>
        </authorList>
    </citation>
    <scope>NUCLEOTIDE SEQUENCE [LARGE SCALE GENOMIC DNA]</scope>
    <source>
        <strain evidence="1">HA-2024</strain>
        <tissue evidence="1">Whole body</tissue>
    </source>
</reference>
<proteinExistence type="predicted"/>
<comment type="caution">
    <text evidence="1">The sequence shown here is derived from an EMBL/GenBank/DDBJ whole genome shotgun (WGS) entry which is preliminary data.</text>
</comment>
<evidence type="ECO:0000313" key="2">
    <source>
        <dbReference type="Proteomes" id="UP001562425"/>
    </source>
</evidence>
<protein>
    <submittedName>
        <fullName evidence="1">Uncharacterized protein</fullName>
    </submittedName>
</protein>
<dbReference type="AlphaFoldDB" id="A0ABD1DG59"/>
<name>A0ABD1DG59_CULPP</name>
<gene>
    <name evidence="1" type="ORF">pipiens_008764</name>
</gene>
<dbReference type="EMBL" id="JBEHCU010005811">
    <property type="protein sequence ID" value="KAL1398682.1"/>
    <property type="molecule type" value="Genomic_DNA"/>
</dbReference>
<feature type="non-terminal residue" evidence="1">
    <location>
        <position position="253"/>
    </location>
</feature>
<evidence type="ECO:0000313" key="1">
    <source>
        <dbReference type="EMBL" id="KAL1398682.1"/>
    </source>
</evidence>
<dbReference type="Proteomes" id="UP001562425">
    <property type="component" value="Unassembled WGS sequence"/>
</dbReference>
<organism evidence="1 2">
    <name type="scientific">Culex pipiens pipiens</name>
    <name type="common">Northern house mosquito</name>
    <dbReference type="NCBI Taxonomy" id="38569"/>
    <lineage>
        <taxon>Eukaryota</taxon>
        <taxon>Metazoa</taxon>
        <taxon>Ecdysozoa</taxon>
        <taxon>Arthropoda</taxon>
        <taxon>Hexapoda</taxon>
        <taxon>Insecta</taxon>
        <taxon>Pterygota</taxon>
        <taxon>Neoptera</taxon>
        <taxon>Endopterygota</taxon>
        <taxon>Diptera</taxon>
        <taxon>Nematocera</taxon>
        <taxon>Culicoidea</taxon>
        <taxon>Culicidae</taxon>
        <taxon>Culicinae</taxon>
        <taxon>Culicini</taxon>
        <taxon>Culex</taxon>
        <taxon>Culex</taxon>
    </lineage>
</organism>
<accession>A0ABD1DG59</accession>